<evidence type="ECO:0000313" key="2">
    <source>
        <dbReference type="Proteomes" id="UP000526233"/>
    </source>
</evidence>
<dbReference type="SUPFAM" id="SSF52980">
    <property type="entry name" value="Restriction endonuclease-like"/>
    <property type="match status" value="1"/>
</dbReference>
<dbReference type="InterPro" id="IPR011856">
    <property type="entry name" value="tRNA_endonuc-like_dom_sf"/>
</dbReference>
<dbReference type="EMBL" id="PKQI01000001">
    <property type="protein sequence ID" value="NNV19946.1"/>
    <property type="molecule type" value="Genomic_DNA"/>
</dbReference>
<name>A0A7Y3WWB4_9HYPH</name>
<evidence type="ECO:0000313" key="1">
    <source>
        <dbReference type="EMBL" id="NNV19946.1"/>
    </source>
</evidence>
<comment type="caution">
    <text evidence="1">The sequence shown here is derived from an EMBL/GenBank/DDBJ whole genome shotgun (WGS) entry which is preliminary data.</text>
</comment>
<gene>
    <name evidence="1" type="ORF">EHE22_05820</name>
</gene>
<dbReference type="Proteomes" id="UP000526233">
    <property type="component" value="Unassembled WGS sequence"/>
</dbReference>
<protein>
    <recommendedName>
        <fullName evidence="3">PD(D/E)XK endonuclease domain-containing protein</fullName>
    </recommendedName>
</protein>
<organism evidence="1 2">
    <name type="scientific">Brucella pseudogrignonensis</name>
    <dbReference type="NCBI Taxonomy" id="419475"/>
    <lineage>
        <taxon>Bacteria</taxon>
        <taxon>Pseudomonadati</taxon>
        <taxon>Pseudomonadota</taxon>
        <taxon>Alphaproteobacteria</taxon>
        <taxon>Hyphomicrobiales</taxon>
        <taxon>Brucellaceae</taxon>
        <taxon>Brucella/Ochrobactrum group</taxon>
        <taxon>Brucella</taxon>
    </lineage>
</organism>
<dbReference type="GO" id="GO:0003676">
    <property type="term" value="F:nucleic acid binding"/>
    <property type="evidence" value="ECO:0007669"/>
    <property type="project" value="InterPro"/>
</dbReference>
<accession>A0A7Y3WWB4</accession>
<dbReference type="Gene3D" id="3.40.1350.10">
    <property type="match status" value="1"/>
</dbReference>
<dbReference type="RefSeq" id="WP_171379695.1">
    <property type="nucleotide sequence ID" value="NZ_PKQI01000001.1"/>
</dbReference>
<dbReference type="InterPro" id="IPR011335">
    <property type="entry name" value="Restrct_endonuc-II-like"/>
</dbReference>
<evidence type="ECO:0008006" key="3">
    <source>
        <dbReference type="Google" id="ProtNLM"/>
    </source>
</evidence>
<dbReference type="AlphaFoldDB" id="A0A7Y3WWB4"/>
<sequence length="162" mass="18024">MDSPQSQKPRNDNQRVGLAGEFFVAAELSKRGYNVSLTLGNAKSVDILAEIDGDAISIQVKTISRIKSVGWPLPMDKNKIKKVGIFVFVLLNEIGSQPAYFVMQPSKVLDLGKWYSTRAILDYNSIKNSPHHEDWALISDVVLRMRAQRIVDIAKPSDPTAL</sequence>
<proteinExistence type="predicted"/>
<reference evidence="1 2" key="1">
    <citation type="submission" date="2018-11" db="EMBL/GenBank/DDBJ databases">
        <title>Genome sequencing and analysis.</title>
        <authorList>
            <person name="Huang Y.-T."/>
        </authorList>
    </citation>
    <scope>NUCLEOTIDE SEQUENCE [LARGE SCALE GENOMIC DNA]</scope>
    <source>
        <strain evidence="1 2">SHIN</strain>
    </source>
</reference>